<reference evidence="1" key="1">
    <citation type="submission" date="2024-09" db="EMBL/GenBank/DDBJ databases">
        <title>Black Yeasts Isolated from many extreme environments.</title>
        <authorList>
            <person name="Coleine C."/>
            <person name="Stajich J.E."/>
            <person name="Selbmann L."/>
        </authorList>
    </citation>
    <scope>NUCLEOTIDE SEQUENCE</scope>
    <source>
        <strain evidence="1">CCFEE 5737</strain>
    </source>
</reference>
<sequence length="224" mass="25276">MASFNDMINVLPHSPSPTHAAENERNAEGDLPRPSFTAQPEETAAAEVQLPNVSSIRPNHQPPLQLHTISHLTTQDQPPRPHPLANVQTNSTLRVIDQRTLCRVLAIRDCQIWRLWPPGRKIRREYQLMYLNGDRAHEIANFGHFRRRWTDGRGLEQVYGTIPDREGRRRARGRGSIVLLRQGDVEQEGGVDGERLDVVDGMRLGARSGLTSSNGSEFSDFRPV</sequence>
<proteinExistence type="predicted"/>
<evidence type="ECO:0000313" key="2">
    <source>
        <dbReference type="Proteomes" id="UP001186974"/>
    </source>
</evidence>
<evidence type="ECO:0000313" key="1">
    <source>
        <dbReference type="EMBL" id="KAK3079217.1"/>
    </source>
</evidence>
<gene>
    <name evidence="1" type="ORF">LTS18_005436</name>
</gene>
<dbReference type="EMBL" id="JAWDJW010001291">
    <property type="protein sequence ID" value="KAK3079217.1"/>
    <property type="molecule type" value="Genomic_DNA"/>
</dbReference>
<comment type="caution">
    <text evidence="1">The sequence shown here is derived from an EMBL/GenBank/DDBJ whole genome shotgun (WGS) entry which is preliminary data.</text>
</comment>
<dbReference type="Proteomes" id="UP001186974">
    <property type="component" value="Unassembled WGS sequence"/>
</dbReference>
<organism evidence="1 2">
    <name type="scientific">Coniosporium uncinatum</name>
    <dbReference type="NCBI Taxonomy" id="93489"/>
    <lineage>
        <taxon>Eukaryota</taxon>
        <taxon>Fungi</taxon>
        <taxon>Dikarya</taxon>
        <taxon>Ascomycota</taxon>
        <taxon>Pezizomycotina</taxon>
        <taxon>Dothideomycetes</taxon>
        <taxon>Dothideomycetes incertae sedis</taxon>
        <taxon>Coniosporium</taxon>
    </lineage>
</organism>
<name>A0ACC3DRF9_9PEZI</name>
<protein>
    <submittedName>
        <fullName evidence="1">Uncharacterized protein</fullName>
    </submittedName>
</protein>
<accession>A0ACC3DRF9</accession>
<keyword evidence="2" id="KW-1185">Reference proteome</keyword>